<proteinExistence type="predicted"/>
<dbReference type="EMBL" id="BSYO01000003">
    <property type="protein sequence ID" value="GMH01586.1"/>
    <property type="molecule type" value="Genomic_DNA"/>
</dbReference>
<evidence type="ECO:0000256" key="1">
    <source>
        <dbReference type="SAM" id="MobiDB-lite"/>
    </source>
</evidence>
<sequence length="88" mass="9749">MRHSPMEASVFGPVQERRRTSKKMTSSGDCVKNLDSLVGTSRRNERDSESASSMGCRDGVRRPRFQKPHEAPAQSSETEGLAVPWTKG</sequence>
<organism evidence="2 3">
    <name type="scientific">Nepenthes gracilis</name>
    <name type="common">Slender pitcher plant</name>
    <dbReference type="NCBI Taxonomy" id="150966"/>
    <lineage>
        <taxon>Eukaryota</taxon>
        <taxon>Viridiplantae</taxon>
        <taxon>Streptophyta</taxon>
        <taxon>Embryophyta</taxon>
        <taxon>Tracheophyta</taxon>
        <taxon>Spermatophyta</taxon>
        <taxon>Magnoliopsida</taxon>
        <taxon>eudicotyledons</taxon>
        <taxon>Gunneridae</taxon>
        <taxon>Pentapetalae</taxon>
        <taxon>Caryophyllales</taxon>
        <taxon>Nepenthaceae</taxon>
        <taxon>Nepenthes</taxon>
    </lineage>
</organism>
<reference evidence="2" key="1">
    <citation type="submission" date="2023-05" db="EMBL/GenBank/DDBJ databases">
        <title>Nepenthes gracilis genome sequencing.</title>
        <authorList>
            <person name="Fukushima K."/>
        </authorList>
    </citation>
    <scope>NUCLEOTIDE SEQUENCE</scope>
    <source>
        <strain evidence="2">SING2019-196</strain>
    </source>
</reference>
<feature type="region of interest" description="Disordered" evidence="1">
    <location>
        <begin position="1"/>
        <end position="88"/>
    </location>
</feature>
<name>A0AAD3RZH1_NEPGR</name>
<dbReference type="Proteomes" id="UP001279734">
    <property type="component" value="Unassembled WGS sequence"/>
</dbReference>
<accession>A0AAD3RZH1</accession>
<evidence type="ECO:0000313" key="2">
    <source>
        <dbReference type="EMBL" id="GMH01586.1"/>
    </source>
</evidence>
<comment type="caution">
    <text evidence="2">The sequence shown here is derived from an EMBL/GenBank/DDBJ whole genome shotgun (WGS) entry which is preliminary data.</text>
</comment>
<keyword evidence="3" id="KW-1185">Reference proteome</keyword>
<protein>
    <submittedName>
        <fullName evidence="2">Uncharacterized protein</fullName>
    </submittedName>
</protein>
<dbReference type="AlphaFoldDB" id="A0AAD3RZH1"/>
<gene>
    <name evidence="2" type="ORF">Nepgr_003425</name>
</gene>
<evidence type="ECO:0000313" key="3">
    <source>
        <dbReference type="Proteomes" id="UP001279734"/>
    </source>
</evidence>